<dbReference type="EMBL" id="CBLY010000002">
    <property type="protein sequence ID" value="CDG32752.1"/>
    <property type="molecule type" value="Genomic_DNA"/>
</dbReference>
<dbReference type="Proteomes" id="UP000027590">
    <property type="component" value="Unassembled WGS sequence"/>
</dbReference>
<dbReference type="PANTHER" id="PTHR30469">
    <property type="entry name" value="MULTIDRUG RESISTANCE PROTEIN MDTA"/>
    <property type="match status" value="1"/>
</dbReference>
<keyword evidence="2" id="KW-0175">Coiled coil</keyword>
<evidence type="ECO:0000259" key="4">
    <source>
        <dbReference type="Pfam" id="PF25917"/>
    </source>
</evidence>
<dbReference type="AlphaFoldDB" id="A0A7U7J074"/>
<keyword evidence="9" id="KW-1185">Reference proteome</keyword>
<dbReference type="InterPro" id="IPR058792">
    <property type="entry name" value="Beta-barrel_RND_2"/>
</dbReference>
<name>A0A7U7J074_9PROT</name>
<dbReference type="EMBL" id="LMYI01000004">
    <property type="protein sequence ID" value="POS63975.1"/>
    <property type="molecule type" value="Genomic_DNA"/>
</dbReference>
<dbReference type="NCBIfam" id="TIGR01730">
    <property type="entry name" value="RND_mfp"/>
    <property type="match status" value="1"/>
</dbReference>
<dbReference type="Pfam" id="PF25917">
    <property type="entry name" value="BSH_RND"/>
    <property type="match status" value="1"/>
</dbReference>
<evidence type="ECO:0000313" key="6">
    <source>
        <dbReference type="EMBL" id="CDG32752.1"/>
    </source>
</evidence>
<dbReference type="Gene3D" id="2.40.30.170">
    <property type="match status" value="1"/>
</dbReference>
<feature type="domain" description="Multidrug resistance protein MdtA-like barrel-sandwich hybrid" evidence="4">
    <location>
        <begin position="84"/>
        <end position="215"/>
    </location>
</feature>
<dbReference type="InterPro" id="IPR006143">
    <property type="entry name" value="RND_pump_MFP"/>
</dbReference>
<proteinExistence type="inferred from homology"/>
<gene>
    <name evidence="7" type="ORF">ASQ42_02815</name>
    <name evidence="6" type="ORF">SACS_0014</name>
</gene>
<dbReference type="RefSeq" id="WP_052348862.1">
    <property type="nucleotide sequence ID" value="NZ_CBLY010000002.1"/>
</dbReference>
<evidence type="ECO:0000256" key="3">
    <source>
        <dbReference type="SAM" id="MobiDB-lite"/>
    </source>
</evidence>
<accession>A0A7U7J074</accession>
<dbReference type="PANTHER" id="PTHR30469:SF37">
    <property type="entry name" value="RAGD PROTEIN"/>
    <property type="match status" value="1"/>
</dbReference>
<dbReference type="GO" id="GO:0015562">
    <property type="term" value="F:efflux transmembrane transporter activity"/>
    <property type="evidence" value="ECO:0007669"/>
    <property type="project" value="TreeGrafter"/>
</dbReference>
<evidence type="ECO:0000256" key="2">
    <source>
        <dbReference type="SAM" id="Coils"/>
    </source>
</evidence>
<protein>
    <submittedName>
        <fullName evidence="7">Efflux RND transporter periplasmic adaptor subunit</fullName>
    </submittedName>
    <submittedName>
        <fullName evidence="6">Probable Co/Zn/Cd efflux system membrane fusion protein</fullName>
    </submittedName>
</protein>
<comment type="similarity">
    <text evidence="1">Belongs to the membrane fusion protein (MFP) (TC 8.A.1) family.</text>
</comment>
<comment type="caution">
    <text evidence="6">The sequence shown here is derived from an EMBL/GenBank/DDBJ whole genome shotgun (WGS) entry which is preliminary data.</text>
</comment>
<feature type="coiled-coil region" evidence="2">
    <location>
        <begin position="162"/>
        <end position="189"/>
    </location>
</feature>
<organism evidence="6 8">
    <name type="scientific">Parasaccharibacter apium</name>
    <dbReference type="NCBI Taxonomy" id="1510841"/>
    <lineage>
        <taxon>Bacteria</taxon>
        <taxon>Pseudomonadati</taxon>
        <taxon>Pseudomonadota</taxon>
        <taxon>Alphaproteobacteria</taxon>
        <taxon>Acetobacterales</taxon>
        <taxon>Acetobacteraceae</taxon>
        <taxon>Parasaccharibacter</taxon>
    </lineage>
</organism>
<feature type="domain" description="CusB-like beta-barrel" evidence="5">
    <location>
        <begin position="241"/>
        <end position="312"/>
    </location>
</feature>
<dbReference type="InterPro" id="IPR058625">
    <property type="entry name" value="MdtA-like_BSH"/>
</dbReference>
<dbReference type="Proteomes" id="UP000237218">
    <property type="component" value="Unassembled WGS sequence"/>
</dbReference>
<evidence type="ECO:0000313" key="7">
    <source>
        <dbReference type="EMBL" id="POS63975.1"/>
    </source>
</evidence>
<dbReference type="Gene3D" id="2.40.50.100">
    <property type="match status" value="1"/>
</dbReference>
<sequence length="453" mass="49010">MNPSPHQTPSPARGRGRLLILILLAVLAGLVVLGLVQRALHRRELVRETQDSAIARVVLIKAQPGPATRTVDLPANLAAWYEAPIYAQVSGYVKMWYKDYGAHVKRGDLLAEVSTPSIDAQYAAAKAHYEVINARYKLALITTQRWTALRGTQAVSRQEVDVQAANAAAQKAELDAAAHEVERVEALENFKRIVAPFDGIVTSRLVNVGDYVNAAGGNLNSRGAIAELFSVADVHRIRVFVSVPQDFASVISPRISAELSVPQYPGRVFKARFLATANAFNAATRTVTTELVLDNPDGLLWPNSYATAHIQAPGDPNVLIVPTSALIFRAQGMQVAKVVNHHVRLETVQVGTNFGMTTQVLSGMSLDDEIVANPTADMLDGDEVRVVTPTRGYNDVKPKDTEKPVPNVTSNDLRRVGAMPPPEENSPDDQAKPGERGATASDSAPVRQEQGQH</sequence>
<dbReference type="OrthoDB" id="9806939at2"/>
<feature type="compositionally biased region" description="Basic and acidic residues" evidence="3">
    <location>
        <begin position="394"/>
        <end position="403"/>
    </location>
</feature>
<reference evidence="6 8" key="2">
    <citation type="journal article" date="2014" name="PLoS ONE">
        <title>Evolution of mitochondria reconstructed from the energy metabolism of living bacteria.</title>
        <authorList>
            <person name="Degli Esposti M."/>
            <person name="Chouaia B."/>
            <person name="Comandatore F."/>
            <person name="Crotti E."/>
            <person name="Sassera D."/>
            <person name="Lievens P.M."/>
            <person name="Daffonchio D."/>
            <person name="Bandi C."/>
        </authorList>
    </citation>
    <scope>NUCLEOTIDE SEQUENCE [LARGE SCALE GENOMIC DNA]</scope>
    <source>
        <strain evidence="6">AM168</strain>
        <strain evidence="8">AM169</strain>
    </source>
</reference>
<dbReference type="SUPFAM" id="SSF111369">
    <property type="entry name" value="HlyD-like secretion proteins"/>
    <property type="match status" value="1"/>
</dbReference>
<reference evidence="7 9" key="3">
    <citation type="submission" date="2018-02" db="EMBL/GenBank/DDBJ databases">
        <title>Draft genome sequences of four Parasaccharibacter apium strains isolated from honey bees.</title>
        <authorList>
            <person name="Corby-Harris V.L."/>
            <person name="Anderson K.E."/>
        </authorList>
    </citation>
    <scope>NUCLEOTIDE SEQUENCE [LARGE SCALE GENOMIC DNA]</scope>
    <source>
        <strain evidence="7 9">B8</strain>
    </source>
</reference>
<evidence type="ECO:0000313" key="9">
    <source>
        <dbReference type="Proteomes" id="UP000237218"/>
    </source>
</evidence>
<dbReference type="Pfam" id="PF25954">
    <property type="entry name" value="Beta-barrel_RND_2"/>
    <property type="match status" value="1"/>
</dbReference>
<dbReference type="Gene3D" id="1.10.287.470">
    <property type="entry name" value="Helix hairpin bin"/>
    <property type="match status" value="1"/>
</dbReference>
<reference evidence="6 8" key="1">
    <citation type="journal article" date="2014" name="Genome Biol. Evol.">
        <title>Acetic acid bacteria genomes reveal functional traits for adaptation to life in insect guts.</title>
        <authorList>
            <person name="Chouaia B."/>
            <person name="Gaiarsa S."/>
            <person name="Crotti E."/>
            <person name="Comandatore F."/>
            <person name="Degli Esposti M."/>
            <person name="Ricci I."/>
            <person name="Alma A."/>
            <person name="Favia G."/>
            <person name="Bandi C."/>
            <person name="Daffonchio D."/>
        </authorList>
    </citation>
    <scope>NUCLEOTIDE SEQUENCE [LARGE SCALE GENOMIC DNA]</scope>
    <source>
        <strain evidence="6">AM168</strain>
        <strain evidence="8">AM169</strain>
    </source>
</reference>
<feature type="region of interest" description="Disordered" evidence="3">
    <location>
        <begin position="389"/>
        <end position="453"/>
    </location>
</feature>
<dbReference type="GO" id="GO:1990281">
    <property type="term" value="C:efflux pump complex"/>
    <property type="evidence" value="ECO:0007669"/>
    <property type="project" value="TreeGrafter"/>
</dbReference>
<evidence type="ECO:0000256" key="1">
    <source>
        <dbReference type="ARBA" id="ARBA00009477"/>
    </source>
</evidence>
<dbReference type="Gene3D" id="2.40.420.20">
    <property type="match status" value="1"/>
</dbReference>
<evidence type="ECO:0000259" key="5">
    <source>
        <dbReference type="Pfam" id="PF25954"/>
    </source>
</evidence>
<evidence type="ECO:0000313" key="8">
    <source>
        <dbReference type="Proteomes" id="UP000027590"/>
    </source>
</evidence>